<evidence type="ECO:0008006" key="3">
    <source>
        <dbReference type="Google" id="ProtNLM"/>
    </source>
</evidence>
<proteinExistence type="predicted"/>
<evidence type="ECO:0000313" key="1">
    <source>
        <dbReference type="EMBL" id="MDI3319944.1"/>
    </source>
</evidence>
<name>A0ABT6RBJ3_9BACT</name>
<keyword evidence="2" id="KW-1185">Reference proteome</keyword>
<gene>
    <name evidence="1" type="ORF">QJ048_09185</name>
</gene>
<evidence type="ECO:0000313" key="2">
    <source>
        <dbReference type="Proteomes" id="UP001226434"/>
    </source>
</evidence>
<dbReference type="InterPro" id="IPR013324">
    <property type="entry name" value="RNA_pol_sigma_r3/r4-like"/>
</dbReference>
<dbReference type="EMBL" id="JASBRG010000005">
    <property type="protein sequence ID" value="MDI3319944.1"/>
    <property type="molecule type" value="Genomic_DNA"/>
</dbReference>
<dbReference type="SUPFAM" id="SSF88659">
    <property type="entry name" value="Sigma3 and sigma4 domains of RNA polymerase sigma factors"/>
    <property type="match status" value="1"/>
</dbReference>
<sequence length="216" mass="25473">MKNSMLKGAHLSEGKSQDILRYFSEDLTATQIANLTGVSRVTVNNYFRTIRLRIARHCEEKNPSSNYSKNHSVVYLKKESDDYENGPERHQTLYGFHWHNGKVFASSLERKEKPENGNGQMVSNDHSLDQYRLQNFHAVADFKNWKLFSIQNSSDVAEDDIFCFWNDTKNRMVKFRGLHKNMLYLHVKECEFRYNYRNDDINTVLLGVMQKHFSIY</sequence>
<dbReference type="Proteomes" id="UP001226434">
    <property type="component" value="Unassembled WGS sequence"/>
</dbReference>
<accession>A0ABT6RBJ3</accession>
<comment type="caution">
    <text evidence="1">The sequence shown here is derived from an EMBL/GenBank/DDBJ whole genome shotgun (WGS) entry which is preliminary data.</text>
</comment>
<protein>
    <recommendedName>
        <fullName evidence="3">HTH luxR-type domain-containing protein</fullName>
    </recommendedName>
</protein>
<organism evidence="1 2">
    <name type="scientific">Pinibacter soli</name>
    <dbReference type="NCBI Taxonomy" id="3044211"/>
    <lineage>
        <taxon>Bacteria</taxon>
        <taxon>Pseudomonadati</taxon>
        <taxon>Bacteroidota</taxon>
        <taxon>Chitinophagia</taxon>
        <taxon>Chitinophagales</taxon>
        <taxon>Chitinophagaceae</taxon>
        <taxon>Pinibacter</taxon>
    </lineage>
</organism>
<reference evidence="1 2" key="1">
    <citation type="submission" date="2023-05" db="EMBL/GenBank/DDBJ databases">
        <title>Genome sequence of Pinibacter sp. MAH-24.</title>
        <authorList>
            <person name="Huq M.A."/>
        </authorList>
    </citation>
    <scope>NUCLEOTIDE SEQUENCE [LARGE SCALE GENOMIC DNA]</scope>
    <source>
        <strain evidence="1 2">MAH-24</strain>
    </source>
</reference>